<dbReference type="EMBL" id="SMLL01000005">
    <property type="protein sequence ID" value="TFY98485.1"/>
    <property type="molecule type" value="Genomic_DNA"/>
</dbReference>
<evidence type="ECO:0000256" key="1">
    <source>
        <dbReference type="SAM" id="MobiDB-lite"/>
    </source>
</evidence>
<dbReference type="Proteomes" id="UP000297564">
    <property type="component" value="Unassembled WGS sequence"/>
</dbReference>
<feature type="region of interest" description="Disordered" evidence="1">
    <location>
        <begin position="121"/>
        <end position="141"/>
    </location>
</feature>
<evidence type="ECO:0000313" key="3">
    <source>
        <dbReference type="Proteomes" id="UP000297564"/>
    </source>
</evidence>
<gene>
    <name evidence="2" type="ORF">EZ242_13145</name>
</gene>
<feature type="compositionally biased region" description="Basic and acidic residues" evidence="1">
    <location>
        <begin position="129"/>
        <end position="141"/>
    </location>
</feature>
<dbReference type="AlphaFoldDB" id="A0A4Z0BGP4"/>
<keyword evidence="3" id="KW-1185">Reference proteome</keyword>
<evidence type="ECO:0000313" key="2">
    <source>
        <dbReference type="EMBL" id="TFY98485.1"/>
    </source>
</evidence>
<organism evidence="2 3">
    <name type="scientific">Ramlibacter rhizophilus</name>
    <dbReference type="NCBI Taxonomy" id="1781167"/>
    <lineage>
        <taxon>Bacteria</taxon>
        <taxon>Pseudomonadati</taxon>
        <taxon>Pseudomonadota</taxon>
        <taxon>Betaproteobacteria</taxon>
        <taxon>Burkholderiales</taxon>
        <taxon>Comamonadaceae</taxon>
        <taxon>Ramlibacter</taxon>
    </lineage>
</organism>
<sequence length="141" mass="15194">MSKVKNLINPAAQADSQGFMAELGKLAQPFTKPETPADPVERMRAKFAAHVDATVKAIADGADKGKWFRKQSDGTFVLSFRNANSALTLNGAKQFQVPDAEAAIKLLEAAKTAVDAGELDDALKATQRKPPDRMKKEPQSV</sequence>
<comment type="caution">
    <text evidence="2">The sequence shown here is derived from an EMBL/GenBank/DDBJ whole genome shotgun (WGS) entry which is preliminary data.</text>
</comment>
<reference evidence="2 3" key="1">
    <citation type="submission" date="2019-03" db="EMBL/GenBank/DDBJ databases">
        <title>Ramlibacter rhizophilus CCTCC AB2015357, whole genome shotgun sequence.</title>
        <authorList>
            <person name="Zhang X."/>
            <person name="Feng G."/>
            <person name="Zhu H."/>
        </authorList>
    </citation>
    <scope>NUCLEOTIDE SEQUENCE [LARGE SCALE GENOMIC DNA]</scope>
    <source>
        <strain evidence="2 3">CCTCC AB2015357</strain>
    </source>
</reference>
<protein>
    <submittedName>
        <fullName evidence="2">Uncharacterized protein</fullName>
    </submittedName>
</protein>
<proteinExistence type="predicted"/>
<dbReference type="OrthoDB" id="8099363at2"/>
<name>A0A4Z0BGP4_9BURK</name>
<dbReference type="RefSeq" id="WP_135285636.1">
    <property type="nucleotide sequence ID" value="NZ_SMLL01000005.1"/>
</dbReference>
<accession>A0A4Z0BGP4</accession>